<sequence>MDDGLKDPGQKPKFTRRFLDADRLTYQFHAGDKFDTAEGIQTTHKLTAAAKELNIHCRLGVAPHSFYIYRFPLTSNMSLSYLFTGLDGVFETIIKNPKRHNPMLGIIYTTAMRADLYAGNFTSNNQFITMPLTTLGGPIRATPQSRRKQDLETKEESPRGQDFHLGHDVSEHFLSWVRLQAEEYDHHHQTVLLERLLDAHSHSPTYGYVTQDLCPGYADDVIHKPLPVVDQAEHVATAIMQESAKLIDVVFDSLLPLTLTPYPSPSPNPSADYGGDEPAILDAVICALNLLDRRPTSSFTHPSNWTQSKISPSLTDHKHVLIITALDIGPPAMSINPNTVDELPRTLPFLNHLPQYNAQEPPHWHMHKDECSHWWYYCSVNAIKHLLPSPIAQVGMVSIPLLPRS</sequence>
<feature type="region of interest" description="Disordered" evidence="1">
    <location>
        <begin position="138"/>
        <end position="162"/>
    </location>
</feature>
<feature type="compositionally biased region" description="Basic and acidic residues" evidence="1">
    <location>
        <begin position="147"/>
        <end position="162"/>
    </location>
</feature>
<organism evidence="3 4">
    <name type="scientific">Puccinia coronata f. sp. avenae</name>
    <dbReference type="NCBI Taxonomy" id="200324"/>
    <lineage>
        <taxon>Eukaryota</taxon>
        <taxon>Fungi</taxon>
        <taxon>Dikarya</taxon>
        <taxon>Basidiomycota</taxon>
        <taxon>Pucciniomycotina</taxon>
        <taxon>Pucciniomycetes</taxon>
        <taxon>Pucciniales</taxon>
        <taxon>Pucciniaceae</taxon>
        <taxon>Puccinia</taxon>
    </lineage>
</organism>
<evidence type="ECO:0000313" key="4">
    <source>
        <dbReference type="Proteomes" id="UP000235388"/>
    </source>
</evidence>
<keyword evidence="4" id="KW-1185">Reference proteome</keyword>
<reference evidence="3 4" key="1">
    <citation type="submission" date="2017-11" db="EMBL/GenBank/DDBJ databases">
        <title>De novo assembly and phasing of dikaryotic genomes from two isolates of Puccinia coronata f. sp. avenae, the causal agent of oat crown rust.</title>
        <authorList>
            <person name="Miller M.E."/>
            <person name="Zhang Y."/>
            <person name="Omidvar V."/>
            <person name="Sperschneider J."/>
            <person name="Schwessinger B."/>
            <person name="Raley C."/>
            <person name="Palmer J.M."/>
            <person name="Garnica D."/>
            <person name="Upadhyaya N."/>
            <person name="Rathjen J."/>
            <person name="Taylor J.M."/>
            <person name="Park R.F."/>
            <person name="Dodds P.N."/>
            <person name="Hirsch C.D."/>
            <person name="Kianian S.F."/>
            <person name="Figueroa M."/>
        </authorList>
    </citation>
    <scope>NUCLEOTIDE SEQUENCE [LARGE SCALE GENOMIC DNA]</scope>
    <source>
        <strain evidence="3">12NC29</strain>
    </source>
</reference>
<protein>
    <recommendedName>
        <fullName evidence="2">Putative 5'-nucleotidase C-terminal domain-containing protein</fullName>
    </recommendedName>
</protein>
<dbReference type="Gene3D" id="3.90.780.10">
    <property type="entry name" value="5'-Nucleotidase, C-terminal domain"/>
    <property type="match status" value="1"/>
</dbReference>
<evidence type="ECO:0000259" key="2">
    <source>
        <dbReference type="Pfam" id="PF21953"/>
    </source>
</evidence>
<dbReference type="EMBL" id="PGCJ01000664">
    <property type="protein sequence ID" value="PLW24932.1"/>
    <property type="molecule type" value="Genomic_DNA"/>
</dbReference>
<gene>
    <name evidence="3" type="ORF">PCANC_21635</name>
</gene>
<evidence type="ECO:0000256" key="1">
    <source>
        <dbReference type="SAM" id="MobiDB-lite"/>
    </source>
</evidence>
<dbReference type="InterPro" id="IPR036907">
    <property type="entry name" value="5'-Nucleotdase_C_sf"/>
</dbReference>
<proteinExistence type="predicted"/>
<dbReference type="Proteomes" id="UP000235388">
    <property type="component" value="Unassembled WGS sequence"/>
</dbReference>
<feature type="domain" description="Putative 5'-nucleotidase C-terminal" evidence="2">
    <location>
        <begin position="66"/>
        <end position="252"/>
    </location>
</feature>
<dbReference type="InterPro" id="IPR053828">
    <property type="entry name" value="Nucleosidase_C"/>
</dbReference>
<evidence type="ECO:0000313" key="3">
    <source>
        <dbReference type="EMBL" id="PLW24932.1"/>
    </source>
</evidence>
<dbReference type="OrthoDB" id="7722975at2759"/>
<accession>A0A2N5THE2</accession>
<dbReference type="GO" id="GO:0009166">
    <property type="term" value="P:nucleotide catabolic process"/>
    <property type="evidence" value="ECO:0007669"/>
    <property type="project" value="InterPro"/>
</dbReference>
<dbReference type="GO" id="GO:0016787">
    <property type="term" value="F:hydrolase activity"/>
    <property type="evidence" value="ECO:0007669"/>
    <property type="project" value="InterPro"/>
</dbReference>
<dbReference type="STRING" id="200324.A0A2N5THE2"/>
<dbReference type="Pfam" id="PF21953">
    <property type="entry name" value="NadN_nucleosid_C"/>
    <property type="match status" value="1"/>
</dbReference>
<comment type="caution">
    <text evidence="3">The sequence shown here is derived from an EMBL/GenBank/DDBJ whole genome shotgun (WGS) entry which is preliminary data.</text>
</comment>
<name>A0A2N5THE2_9BASI</name>
<dbReference type="SUPFAM" id="SSF55816">
    <property type="entry name" value="5'-nucleotidase (syn. UDP-sugar hydrolase), C-terminal domain"/>
    <property type="match status" value="1"/>
</dbReference>
<dbReference type="AlphaFoldDB" id="A0A2N5THE2"/>